<feature type="domain" description="N-acetyltransferase" evidence="1">
    <location>
        <begin position="13"/>
        <end position="154"/>
    </location>
</feature>
<dbReference type="AlphaFoldDB" id="A0A0Q9YKC7"/>
<dbReference type="GO" id="GO:0016747">
    <property type="term" value="F:acyltransferase activity, transferring groups other than amino-acyl groups"/>
    <property type="evidence" value="ECO:0007669"/>
    <property type="project" value="InterPro"/>
</dbReference>
<dbReference type="PROSITE" id="PS51186">
    <property type="entry name" value="GNAT"/>
    <property type="match status" value="1"/>
</dbReference>
<gene>
    <name evidence="3" type="ORF">HT99x_015510</name>
    <name evidence="2" type="ORF">HT99x_03193</name>
</gene>
<dbReference type="OrthoDB" id="7678938at2"/>
<dbReference type="Proteomes" id="UP000051497">
    <property type="component" value="Unassembled WGS sequence"/>
</dbReference>
<dbReference type="STRING" id="295108.HT99x_03193"/>
<comment type="caution">
    <text evidence="2">The sequence shown here is derived from an EMBL/GenBank/DDBJ whole genome shotgun (WGS) entry which is preliminary data.</text>
</comment>
<proteinExistence type="predicted"/>
<evidence type="ECO:0000313" key="3">
    <source>
        <dbReference type="EMBL" id="MCS5712846.1"/>
    </source>
</evidence>
<keyword evidence="4" id="KW-1185">Reference proteome</keyword>
<dbReference type="CDD" id="cd04301">
    <property type="entry name" value="NAT_SF"/>
    <property type="match status" value="1"/>
</dbReference>
<evidence type="ECO:0000259" key="1">
    <source>
        <dbReference type="PROSITE" id="PS51186"/>
    </source>
</evidence>
<reference evidence="3" key="2">
    <citation type="journal article" date="2016" name="Genome Announc.">
        <title>Draft Genome Sequences of Two Novel Amoeba-Resistant Intranuclear Bacteria, 'Candidatus Berkiella cookevillensis' and 'Candidatus Berkiella aquae'.</title>
        <authorList>
            <person name="Mehari Y.T."/>
            <person name="Arivett B.A."/>
            <person name="Farone A.L."/>
            <person name="Gunderson J.H."/>
            <person name="Farone M.B."/>
        </authorList>
    </citation>
    <scope>NUCLEOTIDE SEQUENCE</scope>
    <source>
        <strain evidence="3">HT99</strain>
    </source>
</reference>
<name>A0A0Q9YKC7_9GAMM</name>
<evidence type="ECO:0000313" key="2">
    <source>
        <dbReference type="EMBL" id="KRG17438.1"/>
    </source>
</evidence>
<keyword evidence="2" id="KW-0808">Transferase</keyword>
<dbReference type="Pfam" id="PF00583">
    <property type="entry name" value="Acetyltransf_1"/>
    <property type="match status" value="1"/>
</dbReference>
<accession>A0A0Q9YKC7</accession>
<reference evidence="2" key="1">
    <citation type="submission" date="2015-09" db="EMBL/GenBank/DDBJ databases">
        <title>Draft Genome Sequences of Two Novel Amoeba-resistant Intranuclear Bacteria, Candidatus Berkiella cookevillensis and Candidatus Berkiella aquae.</title>
        <authorList>
            <person name="Mehari Y.T."/>
            <person name="Arivett B.A."/>
            <person name="Farone A.L."/>
            <person name="Gunderson J.H."/>
            <person name="Farone M.B."/>
        </authorList>
    </citation>
    <scope>NUCLEOTIDE SEQUENCE [LARGE SCALE GENOMIC DNA]</scope>
    <source>
        <strain evidence="2">HT99</strain>
    </source>
</reference>
<protein>
    <submittedName>
        <fullName evidence="2">Acetyltransferase (GNAT) family protein</fullName>
    </submittedName>
    <submittedName>
        <fullName evidence="3">GNAT family N-acetyltransferase</fullName>
    </submittedName>
</protein>
<dbReference type="RefSeq" id="WP_075067773.1">
    <property type="nucleotide sequence ID" value="NZ_LKAJ02000003.1"/>
</dbReference>
<sequence>MPITIDILKNHPESISTLAQQWLLTIGKWEPDASHEDIKKWLHEWLNESTPMAFVAFDSDHPIGMCSLQFNDGLPSTLMPWLGDLFVFPEYQRRKISVQLMEAAKYQAKLQGFHSLYLFAPDQTIPNYYMRLGWQKMSEDRYNGQVVTVMSCEL</sequence>
<reference evidence="3" key="3">
    <citation type="submission" date="2021-06" db="EMBL/GenBank/DDBJ databases">
        <title>Genomic Description and Analysis of Intracellular Bacteria, Candidatus Berkiella cookevillensis and Candidatus Berkiella aquae.</title>
        <authorList>
            <person name="Kidane D.T."/>
            <person name="Mehari Y.T."/>
            <person name="Rice F.C."/>
            <person name="Arivett B.A."/>
            <person name="Farone A.L."/>
            <person name="Berk S.G."/>
            <person name="Farone M.B."/>
        </authorList>
    </citation>
    <scope>NUCLEOTIDE SEQUENCE</scope>
    <source>
        <strain evidence="3">HT99</strain>
    </source>
</reference>
<organism evidence="2">
    <name type="scientific">Candidatus Berkiella aquae</name>
    <dbReference type="NCBI Taxonomy" id="295108"/>
    <lineage>
        <taxon>Bacteria</taxon>
        <taxon>Pseudomonadati</taxon>
        <taxon>Pseudomonadota</taxon>
        <taxon>Gammaproteobacteria</taxon>
        <taxon>Candidatus Berkiellales</taxon>
        <taxon>Candidatus Berkiellaceae</taxon>
        <taxon>Candidatus Berkiella</taxon>
    </lineage>
</organism>
<evidence type="ECO:0000313" key="4">
    <source>
        <dbReference type="Proteomes" id="UP000051497"/>
    </source>
</evidence>
<dbReference type="EMBL" id="LKAJ02000003">
    <property type="protein sequence ID" value="MCS5712846.1"/>
    <property type="molecule type" value="Genomic_DNA"/>
</dbReference>
<dbReference type="InterPro" id="IPR000182">
    <property type="entry name" value="GNAT_dom"/>
</dbReference>
<dbReference type="InterPro" id="IPR016181">
    <property type="entry name" value="Acyl_CoA_acyltransferase"/>
</dbReference>
<dbReference type="EMBL" id="LKAJ01000029">
    <property type="protein sequence ID" value="KRG17438.1"/>
    <property type="molecule type" value="Genomic_DNA"/>
</dbReference>
<dbReference type="SUPFAM" id="SSF55729">
    <property type="entry name" value="Acyl-CoA N-acyltransferases (Nat)"/>
    <property type="match status" value="1"/>
</dbReference>
<dbReference type="Gene3D" id="3.40.630.30">
    <property type="match status" value="1"/>
</dbReference>